<accession>A0A6M3IW35</accession>
<feature type="region of interest" description="Disordered" evidence="1">
    <location>
        <begin position="23"/>
        <end position="59"/>
    </location>
</feature>
<dbReference type="AlphaFoldDB" id="A0A6M3IW35"/>
<evidence type="ECO:0000256" key="1">
    <source>
        <dbReference type="SAM" id="MobiDB-lite"/>
    </source>
</evidence>
<name>A0A6M3IW35_9ZZZZ</name>
<sequence>MSEEKMSPQSCMDAGKCLMADMMNKMKTMPPKDEYDKLSEDEKDKIDEKDVMDKEKKEE</sequence>
<proteinExistence type="predicted"/>
<organism evidence="2">
    <name type="scientific">viral metagenome</name>
    <dbReference type="NCBI Taxonomy" id="1070528"/>
    <lineage>
        <taxon>unclassified sequences</taxon>
        <taxon>metagenomes</taxon>
        <taxon>organismal metagenomes</taxon>
    </lineage>
</organism>
<protein>
    <submittedName>
        <fullName evidence="2">Uncharacterized protein</fullName>
    </submittedName>
</protein>
<feature type="compositionally biased region" description="Basic and acidic residues" evidence="1">
    <location>
        <begin position="30"/>
        <end position="59"/>
    </location>
</feature>
<evidence type="ECO:0000313" key="2">
    <source>
        <dbReference type="EMBL" id="QJA61498.1"/>
    </source>
</evidence>
<reference evidence="2" key="1">
    <citation type="submission" date="2020-03" db="EMBL/GenBank/DDBJ databases">
        <title>The deep terrestrial virosphere.</title>
        <authorList>
            <person name="Holmfeldt K."/>
            <person name="Nilsson E."/>
            <person name="Simone D."/>
            <person name="Lopez-Fernandez M."/>
            <person name="Wu X."/>
            <person name="de Brujin I."/>
            <person name="Lundin D."/>
            <person name="Andersson A."/>
            <person name="Bertilsson S."/>
            <person name="Dopson M."/>
        </authorList>
    </citation>
    <scope>NUCLEOTIDE SEQUENCE</scope>
    <source>
        <strain evidence="2">MM415B00931</strain>
    </source>
</reference>
<gene>
    <name evidence="2" type="ORF">MM415B00931_0019</name>
</gene>
<dbReference type="EMBL" id="MT141443">
    <property type="protein sequence ID" value="QJA61498.1"/>
    <property type="molecule type" value="Genomic_DNA"/>
</dbReference>